<keyword evidence="3" id="KW-1185">Reference proteome</keyword>
<proteinExistence type="predicted"/>
<evidence type="ECO:0000256" key="1">
    <source>
        <dbReference type="SAM" id="MobiDB-lite"/>
    </source>
</evidence>
<comment type="caution">
    <text evidence="2">The sequence shown here is derived from an EMBL/GenBank/DDBJ whole genome shotgun (WGS) entry which is preliminary data.</text>
</comment>
<sequence>MVCCSCSTCASRPASRLLSAGGRTCSLEDWFLHAAGVPAAWERLLVRQPGADYQVPFGAWLHAAAHHMGGERLLRKQLSVYYWDSALAGEAPAPTLPRLPYEPPPEPAPRTGVWRAGTVVGWDPVTCTHVLKYHNAPKKATHRIYLPLTVVHFARTLPPGGTPRNVFEGCTPLPPILLPPSALSVPLPAPAQAPAPRPALPEVPPSLRLAASPLGRAPSSPPQPQPPSPMAPSVAPPQSSLMQDLARLHLARAGLTPAGSPPAAAGAADPAAAAPLMPAAVWGERYPLPAFAPSAAAAGPSYGSADGQDLCGPACEMAMSIYPALPSAPCSSDSACAPSFPAAVAAAYPAPPAIFTAAAPAAAPAYASCWQASSVAWKAQAQPLKPPRLLQPAFGTSCNTRAESYNGCVVPSYTSMQRAASSFDGASVVPYPSAGLSYNGCACPGSRTSFEASALIPLPAEQPWSPYDTASLCDGPGIGSGPDSAQSAAFHLPPAPTSSDGLAAPFVGSLVSPMLRHAHRAHLHHHAPRAPSSIAAWDAVGAELHLGPAVPSPSLRPVSALAPSCSSLATAAAHAASSPCCSFSGAYASGNGGGGGPSLVDDAACCGVSDRLPAKRSWADVELGHVGPNVRASSLSLLDEPAAKARSERASSAGGLSLSRLVPCAAADEALLAQLLAWQEGSDGEEGEGMF</sequence>
<reference evidence="2" key="1">
    <citation type="journal article" date="2020" name="bioRxiv">
        <title>Comparative genomics of Chlamydomonas.</title>
        <authorList>
            <person name="Craig R.J."/>
            <person name="Hasan A.R."/>
            <person name="Ness R.W."/>
            <person name="Keightley P.D."/>
        </authorList>
    </citation>
    <scope>NUCLEOTIDE SEQUENCE</scope>
    <source>
        <strain evidence="2">CCAP 11/70</strain>
    </source>
</reference>
<feature type="compositionally biased region" description="Pro residues" evidence="1">
    <location>
        <begin position="189"/>
        <end position="204"/>
    </location>
</feature>
<feature type="region of interest" description="Disordered" evidence="1">
    <location>
        <begin position="189"/>
        <end position="239"/>
    </location>
</feature>
<gene>
    <name evidence="2" type="ORF">HYH03_000177</name>
</gene>
<evidence type="ECO:0000313" key="2">
    <source>
        <dbReference type="EMBL" id="KAG2501674.1"/>
    </source>
</evidence>
<feature type="compositionally biased region" description="Pro residues" evidence="1">
    <location>
        <begin position="219"/>
        <end position="230"/>
    </location>
</feature>
<dbReference type="Proteomes" id="UP000612055">
    <property type="component" value="Unassembled WGS sequence"/>
</dbReference>
<evidence type="ECO:0000313" key="3">
    <source>
        <dbReference type="Proteomes" id="UP000612055"/>
    </source>
</evidence>
<dbReference type="OrthoDB" id="552427at2759"/>
<dbReference type="AlphaFoldDB" id="A0A835YH42"/>
<organism evidence="2 3">
    <name type="scientific">Edaphochlamys debaryana</name>
    <dbReference type="NCBI Taxonomy" id="47281"/>
    <lineage>
        <taxon>Eukaryota</taxon>
        <taxon>Viridiplantae</taxon>
        <taxon>Chlorophyta</taxon>
        <taxon>core chlorophytes</taxon>
        <taxon>Chlorophyceae</taxon>
        <taxon>CS clade</taxon>
        <taxon>Chlamydomonadales</taxon>
        <taxon>Chlamydomonadales incertae sedis</taxon>
        <taxon>Edaphochlamys</taxon>
    </lineage>
</organism>
<accession>A0A835YH42</accession>
<dbReference type="EMBL" id="JAEHOE010000001">
    <property type="protein sequence ID" value="KAG2501674.1"/>
    <property type="molecule type" value="Genomic_DNA"/>
</dbReference>
<protein>
    <submittedName>
        <fullName evidence="2">Uncharacterized protein</fullName>
    </submittedName>
</protein>
<name>A0A835YH42_9CHLO</name>